<reference evidence="2 3" key="1">
    <citation type="journal article" date="2015" name="Biotechnol. Biofuels">
        <title>Enhanced degradation of softwood versus hardwood by the white-rot fungus Pycnoporus coccineus.</title>
        <authorList>
            <person name="Couturier M."/>
            <person name="Navarro D."/>
            <person name="Chevret D."/>
            <person name="Henrissat B."/>
            <person name="Piumi F."/>
            <person name="Ruiz-Duenas F.J."/>
            <person name="Martinez A.T."/>
            <person name="Grigoriev I.V."/>
            <person name="Riley R."/>
            <person name="Lipzen A."/>
            <person name="Berrin J.G."/>
            <person name="Master E.R."/>
            <person name="Rosso M.N."/>
        </authorList>
    </citation>
    <scope>NUCLEOTIDE SEQUENCE [LARGE SCALE GENOMIC DNA]</scope>
    <source>
        <strain evidence="2 3">BRFM310</strain>
    </source>
</reference>
<dbReference type="AlphaFoldDB" id="A0A1Y2I7B1"/>
<feature type="region of interest" description="Disordered" evidence="1">
    <location>
        <begin position="55"/>
        <end position="92"/>
    </location>
</feature>
<keyword evidence="3" id="KW-1185">Reference proteome</keyword>
<feature type="region of interest" description="Disordered" evidence="1">
    <location>
        <begin position="1"/>
        <end position="38"/>
    </location>
</feature>
<protein>
    <submittedName>
        <fullName evidence="2">Uncharacterized protein</fullName>
    </submittedName>
</protein>
<sequence>MTGAATLPRGTSRCSSDSESRPRRRRRRGKMMPTSAAQDTKLLWPLIHVERRRSQAACSVKGSQVVRTSSGSAARQRTRDVSAMQWNDVPSD</sequence>
<proteinExistence type="predicted"/>
<dbReference type="EMBL" id="KZ084188">
    <property type="protein sequence ID" value="OSC96342.1"/>
    <property type="molecule type" value="Genomic_DNA"/>
</dbReference>
<evidence type="ECO:0000313" key="3">
    <source>
        <dbReference type="Proteomes" id="UP000193067"/>
    </source>
</evidence>
<organism evidence="2 3">
    <name type="scientific">Trametes coccinea (strain BRFM310)</name>
    <name type="common">Pycnoporus coccineus</name>
    <dbReference type="NCBI Taxonomy" id="1353009"/>
    <lineage>
        <taxon>Eukaryota</taxon>
        <taxon>Fungi</taxon>
        <taxon>Dikarya</taxon>
        <taxon>Basidiomycota</taxon>
        <taxon>Agaricomycotina</taxon>
        <taxon>Agaricomycetes</taxon>
        <taxon>Polyporales</taxon>
        <taxon>Polyporaceae</taxon>
        <taxon>Trametes</taxon>
    </lineage>
</organism>
<gene>
    <name evidence="2" type="ORF">PYCCODRAFT_91482</name>
</gene>
<evidence type="ECO:0000256" key="1">
    <source>
        <dbReference type="SAM" id="MobiDB-lite"/>
    </source>
</evidence>
<accession>A0A1Y2I7B1</accession>
<dbReference type="Proteomes" id="UP000193067">
    <property type="component" value="Unassembled WGS sequence"/>
</dbReference>
<evidence type="ECO:0000313" key="2">
    <source>
        <dbReference type="EMBL" id="OSC96342.1"/>
    </source>
</evidence>
<name>A0A1Y2I7B1_TRAC3</name>
<feature type="compositionally biased region" description="Polar residues" evidence="1">
    <location>
        <begin position="61"/>
        <end position="75"/>
    </location>
</feature>